<evidence type="ECO:0000313" key="11">
    <source>
        <dbReference type="Proteomes" id="UP000817854"/>
    </source>
</evidence>
<dbReference type="SMART" id="SM00387">
    <property type="entry name" value="HATPase_c"/>
    <property type="match status" value="1"/>
</dbReference>
<keyword evidence="5" id="KW-0547">Nucleotide-binding</keyword>
<keyword evidence="7" id="KW-0067">ATP-binding</keyword>
<evidence type="ECO:0000256" key="2">
    <source>
        <dbReference type="ARBA" id="ARBA00012438"/>
    </source>
</evidence>
<evidence type="ECO:0000256" key="8">
    <source>
        <dbReference type="ARBA" id="ARBA00023012"/>
    </source>
</evidence>
<dbReference type="PANTHER" id="PTHR43065:SF10">
    <property type="entry name" value="PEROXIDE STRESS-ACTIVATED HISTIDINE KINASE MAK3"/>
    <property type="match status" value="1"/>
</dbReference>
<organism evidence="10 11">
    <name type="scientific">Flavobacterium jejuense</name>
    <dbReference type="NCBI Taxonomy" id="1544455"/>
    <lineage>
        <taxon>Bacteria</taxon>
        <taxon>Pseudomonadati</taxon>
        <taxon>Bacteroidota</taxon>
        <taxon>Flavobacteriia</taxon>
        <taxon>Flavobacteriales</taxon>
        <taxon>Flavobacteriaceae</taxon>
        <taxon>Flavobacterium</taxon>
    </lineage>
</organism>
<dbReference type="PROSITE" id="PS50109">
    <property type="entry name" value="HIS_KIN"/>
    <property type="match status" value="1"/>
</dbReference>
<reference evidence="10 11" key="2">
    <citation type="submission" date="2020-02" db="EMBL/GenBank/DDBJ databases">
        <title>Flavobacterium profundi sp. nov., isolated from a deep-sea seamount.</title>
        <authorList>
            <person name="Zhang D.-C."/>
        </authorList>
    </citation>
    <scope>NUCLEOTIDE SEQUENCE [LARGE SCALE GENOMIC DNA]</scope>
    <source>
        <strain evidence="10 11">EC11</strain>
    </source>
</reference>
<dbReference type="InterPro" id="IPR003594">
    <property type="entry name" value="HATPase_dom"/>
</dbReference>
<evidence type="ECO:0000256" key="3">
    <source>
        <dbReference type="ARBA" id="ARBA00022553"/>
    </source>
</evidence>
<dbReference type="Pfam" id="PF13589">
    <property type="entry name" value="HATPase_c_3"/>
    <property type="match status" value="1"/>
</dbReference>
<dbReference type="InterPro" id="IPR004358">
    <property type="entry name" value="Sig_transdc_His_kin-like_C"/>
</dbReference>
<reference evidence="11" key="1">
    <citation type="submission" date="2019-05" db="EMBL/GenBank/DDBJ databases">
        <title>Flavobacterium profundi sp. nov., isolated from a deep-sea seamount.</title>
        <authorList>
            <person name="Zhang D.-C."/>
        </authorList>
    </citation>
    <scope>NUCLEOTIDE SEQUENCE [LARGE SCALE GENOMIC DNA]</scope>
    <source>
        <strain evidence="11">EC11</strain>
    </source>
</reference>
<comment type="catalytic activity">
    <reaction evidence="1">
        <text>ATP + protein L-histidine = ADP + protein N-phospho-L-histidine.</text>
        <dbReference type="EC" id="2.7.13.3"/>
    </reaction>
</comment>
<dbReference type="Proteomes" id="UP000817854">
    <property type="component" value="Unassembled WGS sequence"/>
</dbReference>
<keyword evidence="8" id="KW-0902">Two-component regulatory system</keyword>
<dbReference type="SUPFAM" id="SSF55874">
    <property type="entry name" value="ATPase domain of HSP90 chaperone/DNA topoisomerase II/histidine kinase"/>
    <property type="match status" value="2"/>
</dbReference>
<dbReference type="PRINTS" id="PR00344">
    <property type="entry name" value="BCTRLSENSOR"/>
</dbReference>
<gene>
    <name evidence="10" type="ORF">FIA58_015475</name>
</gene>
<dbReference type="Gene3D" id="3.30.565.10">
    <property type="entry name" value="Histidine kinase-like ATPase, C-terminal domain"/>
    <property type="match status" value="2"/>
</dbReference>
<keyword evidence="11" id="KW-1185">Reference proteome</keyword>
<evidence type="ECO:0000256" key="7">
    <source>
        <dbReference type="ARBA" id="ARBA00022840"/>
    </source>
</evidence>
<evidence type="ECO:0000256" key="4">
    <source>
        <dbReference type="ARBA" id="ARBA00022679"/>
    </source>
</evidence>
<dbReference type="Pfam" id="PF02518">
    <property type="entry name" value="HATPase_c"/>
    <property type="match status" value="1"/>
</dbReference>
<dbReference type="GO" id="GO:0016301">
    <property type="term" value="F:kinase activity"/>
    <property type="evidence" value="ECO:0007669"/>
    <property type="project" value="UniProtKB-KW"/>
</dbReference>
<dbReference type="PANTHER" id="PTHR43065">
    <property type="entry name" value="SENSOR HISTIDINE KINASE"/>
    <property type="match status" value="1"/>
</dbReference>
<keyword evidence="3" id="KW-0597">Phosphoprotein</keyword>
<evidence type="ECO:0000256" key="1">
    <source>
        <dbReference type="ARBA" id="ARBA00000085"/>
    </source>
</evidence>
<dbReference type="InterPro" id="IPR005467">
    <property type="entry name" value="His_kinase_dom"/>
</dbReference>
<dbReference type="EC" id="2.7.13.3" evidence="2"/>
<comment type="caution">
    <text evidence="10">The sequence shown here is derived from an EMBL/GenBank/DDBJ whole genome shotgun (WGS) entry which is preliminary data.</text>
</comment>
<sequence>MSKKGNNYLKFNFDVSAYRLLGRELITDRITALFELVKNAYDSNSNSVTVEFIDINPVSNKSKIIISDDGLGMDYSDIKNKWMVIGTSNKRRSKTSPPPYNRAVSGKKGVGRFAVDKLGAKLVLKTKKKNFNQMHCLETDWVSYSKIENNQLKLDIEDQKDFFTDIENKYWLEDSNGKIQGTILEISEIENVWTETDISRAYKELSKLISPNNNDIKFPFRITIISQYDKYLNRIVVPQLIDFATLKIELNFNKENNTQQIVQCIENNLKIIDTKIGKAGPVKFTLYYFNKSAKEKYKKHFETEIEGIKIYRDGVITTPFAEYIEHQDEQKDILGIDKRRYSGFFDKVSTRDLLGFVEITEIDNPNIIESTNRQGFVDNESWDQLKKFIIEQLIQLEKFLKVGKVTSRKKTQSGLKGVKETISDLKEDIASVKGTTSQEVSVVLTNIEKNLGKLQGAVNKSLNDYIKLEEESKQTENLFFSLVSLQSYAAMFSHMTQHSIGHVIRDAEYFSKNYKTSNSYNERFSIISERIYKEFLNLRHGVEFMLKYAKSDTDLEDINIKEILNHLFLDIYNDRFRKENIKTIIEIDKDLIINYNRKAIEDIFDNLISNSIKALKNTKDKIIKCSSNVSNEELTIFFSDNGIGIEEEDKYRIFDIFFTKTAEDGGAGMGLYTVKTRIESMRGTIEVIENELKPSGATFKINLPFNK</sequence>
<keyword evidence="6 10" id="KW-0418">Kinase</keyword>
<dbReference type="RefSeq" id="WP_140963414.1">
    <property type="nucleotide sequence ID" value="NZ_VEVQ02000011.1"/>
</dbReference>
<feature type="domain" description="Histidine kinase" evidence="9">
    <location>
        <begin position="491"/>
        <end position="707"/>
    </location>
</feature>
<name>A0ABX0ITP8_9FLAO</name>
<evidence type="ECO:0000313" key="10">
    <source>
        <dbReference type="EMBL" id="NHN27083.1"/>
    </source>
</evidence>
<dbReference type="EMBL" id="VEVQ02000011">
    <property type="protein sequence ID" value="NHN27083.1"/>
    <property type="molecule type" value="Genomic_DNA"/>
</dbReference>
<accession>A0ABX0ITP8</accession>
<keyword evidence="4" id="KW-0808">Transferase</keyword>
<protein>
    <recommendedName>
        <fullName evidence="2">histidine kinase</fullName>
        <ecNumber evidence="2">2.7.13.3</ecNumber>
    </recommendedName>
</protein>
<proteinExistence type="predicted"/>
<evidence type="ECO:0000259" key="9">
    <source>
        <dbReference type="PROSITE" id="PS50109"/>
    </source>
</evidence>
<evidence type="ECO:0000256" key="6">
    <source>
        <dbReference type="ARBA" id="ARBA00022777"/>
    </source>
</evidence>
<evidence type="ECO:0000256" key="5">
    <source>
        <dbReference type="ARBA" id="ARBA00022741"/>
    </source>
</evidence>
<dbReference type="InterPro" id="IPR036890">
    <property type="entry name" value="HATPase_C_sf"/>
</dbReference>